<dbReference type="STRING" id="1436961.SAMN05421739_10789"/>
<feature type="domain" description="DUF4440" evidence="1">
    <location>
        <begin position="12"/>
        <end position="118"/>
    </location>
</feature>
<dbReference type="RefSeq" id="WP_092104507.1">
    <property type="nucleotide sequence ID" value="NZ_FOOT01000007.1"/>
</dbReference>
<reference evidence="3" key="1">
    <citation type="submission" date="2016-10" db="EMBL/GenBank/DDBJ databases">
        <authorList>
            <person name="Varghese N."/>
            <person name="Submissions S."/>
        </authorList>
    </citation>
    <scope>NUCLEOTIDE SEQUENCE [LARGE SCALE GENOMIC DNA]</scope>
    <source>
        <strain evidence="3">LP51</strain>
    </source>
</reference>
<evidence type="ECO:0000259" key="1">
    <source>
        <dbReference type="Pfam" id="PF14534"/>
    </source>
</evidence>
<organism evidence="2 3">
    <name type="scientific">Pontibacter chinhatensis</name>
    <dbReference type="NCBI Taxonomy" id="1436961"/>
    <lineage>
        <taxon>Bacteria</taxon>
        <taxon>Pseudomonadati</taxon>
        <taxon>Bacteroidota</taxon>
        <taxon>Cytophagia</taxon>
        <taxon>Cytophagales</taxon>
        <taxon>Hymenobacteraceae</taxon>
        <taxon>Pontibacter</taxon>
    </lineage>
</organism>
<name>A0A1I2Y803_9BACT</name>
<dbReference type="AlphaFoldDB" id="A0A1I2Y803"/>
<dbReference type="InterPro" id="IPR011944">
    <property type="entry name" value="Steroid_delta5-4_isomerase"/>
</dbReference>
<proteinExistence type="predicted"/>
<protein>
    <recommendedName>
        <fullName evidence="1">DUF4440 domain-containing protein</fullName>
    </recommendedName>
</protein>
<dbReference type="InterPro" id="IPR032710">
    <property type="entry name" value="NTF2-like_dom_sf"/>
</dbReference>
<evidence type="ECO:0000313" key="2">
    <source>
        <dbReference type="EMBL" id="SFH21076.1"/>
    </source>
</evidence>
<dbReference type="InterPro" id="IPR027843">
    <property type="entry name" value="DUF4440"/>
</dbReference>
<sequence length="130" mass="14221">METTAVHVGGEIRAANEKFMQAFAEGNAAELANLYTDEGMLLPAGMEALSGKLAVQEFWQGAMNMGIKSVKLETVEVQPCENTAIEMGNYTLSGEGGSLVDKGKYIVIWHRQDGDWKLHKDIWNTNLSAT</sequence>
<dbReference type="NCBIfam" id="TIGR02246">
    <property type="entry name" value="SgcJ/EcaC family oxidoreductase"/>
    <property type="match status" value="1"/>
</dbReference>
<dbReference type="SUPFAM" id="SSF54427">
    <property type="entry name" value="NTF2-like"/>
    <property type="match status" value="1"/>
</dbReference>
<dbReference type="EMBL" id="FOOT01000007">
    <property type="protein sequence ID" value="SFH21076.1"/>
    <property type="molecule type" value="Genomic_DNA"/>
</dbReference>
<evidence type="ECO:0000313" key="3">
    <source>
        <dbReference type="Proteomes" id="UP000198724"/>
    </source>
</evidence>
<gene>
    <name evidence="2" type="ORF">SAMN05421739_10789</name>
</gene>
<dbReference type="OrthoDB" id="9814425at2"/>
<accession>A0A1I2Y803</accession>
<dbReference type="Proteomes" id="UP000198724">
    <property type="component" value="Unassembled WGS sequence"/>
</dbReference>
<keyword evidence="3" id="KW-1185">Reference proteome</keyword>
<dbReference type="Pfam" id="PF14534">
    <property type="entry name" value="DUF4440"/>
    <property type="match status" value="1"/>
</dbReference>
<dbReference type="Gene3D" id="3.10.450.50">
    <property type="match status" value="1"/>
</dbReference>